<dbReference type="Proteomes" id="UP000692954">
    <property type="component" value="Unassembled WGS sequence"/>
</dbReference>
<protein>
    <submittedName>
        <fullName evidence="1">Uncharacterized protein</fullName>
    </submittedName>
</protein>
<name>A0A8S1MNX5_9CILI</name>
<accession>A0A8S1MNX5</accession>
<keyword evidence="2" id="KW-1185">Reference proteome</keyword>
<gene>
    <name evidence="1" type="ORF">PSON_ATCC_30995.1.T0410203</name>
</gene>
<evidence type="ECO:0000313" key="2">
    <source>
        <dbReference type="Proteomes" id="UP000692954"/>
    </source>
</evidence>
<proteinExistence type="predicted"/>
<dbReference type="EMBL" id="CAJJDN010000041">
    <property type="protein sequence ID" value="CAD8081042.1"/>
    <property type="molecule type" value="Genomic_DNA"/>
</dbReference>
<sequence length="79" mass="9144">MGCTSSNQTNDQVICQISSQQKKQNEKLNIGINLDTEYSETRMYQIKKNPIVQRRILKSINTKQLLSKQNTAETYTSIY</sequence>
<reference evidence="1" key="1">
    <citation type="submission" date="2021-01" db="EMBL/GenBank/DDBJ databases">
        <authorList>
            <consortium name="Genoscope - CEA"/>
            <person name="William W."/>
        </authorList>
    </citation>
    <scope>NUCLEOTIDE SEQUENCE</scope>
</reference>
<evidence type="ECO:0000313" key="1">
    <source>
        <dbReference type="EMBL" id="CAD8081042.1"/>
    </source>
</evidence>
<organism evidence="1 2">
    <name type="scientific">Paramecium sonneborni</name>
    <dbReference type="NCBI Taxonomy" id="65129"/>
    <lineage>
        <taxon>Eukaryota</taxon>
        <taxon>Sar</taxon>
        <taxon>Alveolata</taxon>
        <taxon>Ciliophora</taxon>
        <taxon>Intramacronucleata</taxon>
        <taxon>Oligohymenophorea</taxon>
        <taxon>Peniculida</taxon>
        <taxon>Parameciidae</taxon>
        <taxon>Paramecium</taxon>
    </lineage>
</organism>
<dbReference type="AlphaFoldDB" id="A0A8S1MNX5"/>
<comment type="caution">
    <text evidence="1">The sequence shown here is derived from an EMBL/GenBank/DDBJ whole genome shotgun (WGS) entry which is preliminary data.</text>
</comment>